<keyword evidence="2" id="KW-1185">Reference proteome</keyword>
<proteinExistence type="predicted"/>
<name>A0A918MB49_9ACTN</name>
<dbReference type="RefSeq" id="WP_229854095.1">
    <property type="nucleotide sequence ID" value="NZ_BMTD01000005.1"/>
</dbReference>
<protein>
    <submittedName>
        <fullName evidence="1">Uncharacterized protein</fullName>
    </submittedName>
</protein>
<gene>
    <name evidence="1" type="ORF">GCM10010260_28610</name>
</gene>
<evidence type="ECO:0000313" key="1">
    <source>
        <dbReference type="EMBL" id="GGU92266.1"/>
    </source>
</evidence>
<reference evidence="1" key="1">
    <citation type="journal article" date="2014" name="Int. J. Syst. Evol. Microbiol.">
        <title>Complete genome sequence of Corynebacterium casei LMG S-19264T (=DSM 44701T), isolated from a smear-ripened cheese.</title>
        <authorList>
            <consortium name="US DOE Joint Genome Institute (JGI-PGF)"/>
            <person name="Walter F."/>
            <person name="Albersmeier A."/>
            <person name="Kalinowski J."/>
            <person name="Ruckert C."/>
        </authorList>
    </citation>
    <scope>NUCLEOTIDE SEQUENCE</scope>
    <source>
        <strain evidence="1">JCM 4369</strain>
    </source>
</reference>
<dbReference type="AlphaFoldDB" id="A0A918MB49"/>
<dbReference type="SUPFAM" id="SSF109604">
    <property type="entry name" value="HD-domain/PDEase-like"/>
    <property type="match status" value="1"/>
</dbReference>
<reference evidence="1" key="2">
    <citation type="submission" date="2020-09" db="EMBL/GenBank/DDBJ databases">
        <authorList>
            <person name="Sun Q."/>
            <person name="Ohkuma M."/>
        </authorList>
    </citation>
    <scope>NUCLEOTIDE SEQUENCE</scope>
    <source>
        <strain evidence="1">JCM 4369</strain>
    </source>
</reference>
<dbReference type="Proteomes" id="UP000618795">
    <property type="component" value="Unassembled WGS sequence"/>
</dbReference>
<organism evidence="1 2">
    <name type="scientific">Streptomyces filipinensis</name>
    <dbReference type="NCBI Taxonomy" id="66887"/>
    <lineage>
        <taxon>Bacteria</taxon>
        <taxon>Bacillati</taxon>
        <taxon>Actinomycetota</taxon>
        <taxon>Actinomycetes</taxon>
        <taxon>Kitasatosporales</taxon>
        <taxon>Streptomycetaceae</taxon>
        <taxon>Streptomyces</taxon>
    </lineage>
</organism>
<accession>A0A918MB49</accession>
<dbReference type="Gene3D" id="1.10.3210.10">
    <property type="entry name" value="Hypothetical protein af1432"/>
    <property type="match status" value="1"/>
</dbReference>
<comment type="caution">
    <text evidence="1">The sequence shown here is derived from an EMBL/GenBank/DDBJ whole genome shotgun (WGS) entry which is preliminary data.</text>
</comment>
<dbReference type="EMBL" id="BMTD01000005">
    <property type="protein sequence ID" value="GGU92266.1"/>
    <property type="molecule type" value="Genomic_DNA"/>
</dbReference>
<evidence type="ECO:0000313" key="2">
    <source>
        <dbReference type="Proteomes" id="UP000618795"/>
    </source>
</evidence>
<sequence length="66" mass="6758">MDILDHGLQAAALLAVSHPRDEELQPAGLVHGIGHCLVPADESGHGRHAAAAVEGLLGPRVARLVA</sequence>